<dbReference type="EMBL" id="ML979133">
    <property type="protein sequence ID" value="KAF1919314.1"/>
    <property type="molecule type" value="Genomic_DNA"/>
</dbReference>
<dbReference type="AlphaFoldDB" id="A0A6A5QXG4"/>
<proteinExistence type="predicted"/>
<dbReference type="OrthoDB" id="4159781at2759"/>
<reference evidence="1" key="1">
    <citation type="journal article" date="2020" name="Stud. Mycol.">
        <title>101 Dothideomycetes genomes: a test case for predicting lifestyles and emergence of pathogens.</title>
        <authorList>
            <person name="Haridas S."/>
            <person name="Albert R."/>
            <person name="Binder M."/>
            <person name="Bloem J."/>
            <person name="Labutti K."/>
            <person name="Salamov A."/>
            <person name="Andreopoulos B."/>
            <person name="Baker S."/>
            <person name="Barry K."/>
            <person name="Bills G."/>
            <person name="Bluhm B."/>
            <person name="Cannon C."/>
            <person name="Castanera R."/>
            <person name="Culley D."/>
            <person name="Daum C."/>
            <person name="Ezra D."/>
            <person name="Gonzalez J."/>
            <person name="Henrissat B."/>
            <person name="Kuo A."/>
            <person name="Liang C."/>
            <person name="Lipzen A."/>
            <person name="Lutzoni F."/>
            <person name="Magnuson J."/>
            <person name="Mondo S."/>
            <person name="Nolan M."/>
            <person name="Ohm R."/>
            <person name="Pangilinan J."/>
            <person name="Park H.-J."/>
            <person name="Ramirez L."/>
            <person name="Alfaro M."/>
            <person name="Sun H."/>
            <person name="Tritt A."/>
            <person name="Yoshinaga Y."/>
            <person name="Zwiers L.-H."/>
            <person name="Turgeon B."/>
            <person name="Goodwin S."/>
            <person name="Spatafora J."/>
            <person name="Crous P."/>
            <person name="Grigoriev I."/>
        </authorList>
    </citation>
    <scope>NUCLEOTIDE SEQUENCE</scope>
    <source>
        <strain evidence="1">HMLAC05119</strain>
    </source>
</reference>
<organism evidence="1 2">
    <name type="scientific">Ampelomyces quisqualis</name>
    <name type="common">Powdery mildew agent</name>
    <dbReference type="NCBI Taxonomy" id="50730"/>
    <lineage>
        <taxon>Eukaryota</taxon>
        <taxon>Fungi</taxon>
        <taxon>Dikarya</taxon>
        <taxon>Ascomycota</taxon>
        <taxon>Pezizomycotina</taxon>
        <taxon>Dothideomycetes</taxon>
        <taxon>Pleosporomycetidae</taxon>
        <taxon>Pleosporales</taxon>
        <taxon>Pleosporineae</taxon>
        <taxon>Phaeosphaeriaceae</taxon>
        <taxon>Ampelomyces</taxon>
    </lineage>
</organism>
<keyword evidence="2" id="KW-1185">Reference proteome</keyword>
<dbReference type="Proteomes" id="UP000800096">
    <property type="component" value="Unassembled WGS sequence"/>
</dbReference>
<name>A0A6A5QXG4_AMPQU</name>
<protein>
    <submittedName>
        <fullName evidence="1">Uncharacterized protein</fullName>
    </submittedName>
</protein>
<evidence type="ECO:0000313" key="2">
    <source>
        <dbReference type="Proteomes" id="UP000800096"/>
    </source>
</evidence>
<accession>A0A6A5QXG4</accession>
<evidence type="ECO:0000313" key="1">
    <source>
        <dbReference type="EMBL" id="KAF1919314.1"/>
    </source>
</evidence>
<gene>
    <name evidence="1" type="ORF">BDU57DRAFT_137436</name>
</gene>
<sequence length="136" mass="15479">MRLDWISASDDVVQLISLDRAFNDEQLPLFGPGCTATATIQSRSWERQLASAYYCSCRHSGDRRAFACVFAKNRNRADCNERKPLLVWALCFAAVETNDRALRWACSRGSETRSSRISKVIHGREGLRRQRRVDPG</sequence>